<keyword evidence="4" id="KW-1185">Reference proteome</keyword>
<reference evidence="3" key="1">
    <citation type="submission" date="2023-04" db="EMBL/GenBank/DDBJ databases">
        <title>Comparative genomic analysis of Cohnella hashimotonis sp. nov., isolated from the International Space Station.</title>
        <authorList>
            <person name="Venkateswaran K."/>
            <person name="Simpson A."/>
        </authorList>
    </citation>
    <scope>NUCLEOTIDE SEQUENCE</scope>
    <source>
        <strain evidence="3">F6_2S_P_1</strain>
    </source>
</reference>
<keyword evidence="3" id="KW-0378">Hydrolase</keyword>
<accession>A0ABT6TNN4</accession>
<dbReference type="RefSeq" id="WP_282910290.1">
    <property type="nucleotide sequence ID" value="NZ_JAGRPV010000001.1"/>
</dbReference>
<comment type="similarity">
    <text evidence="1">Belongs to the AB hydrolase superfamily.</text>
</comment>
<evidence type="ECO:0000259" key="2">
    <source>
        <dbReference type="Pfam" id="PF12697"/>
    </source>
</evidence>
<dbReference type="Proteomes" id="UP001161691">
    <property type="component" value="Unassembled WGS sequence"/>
</dbReference>
<dbReference type="PANTHER" id="PTHR43039">
    <property type="entry name" value="ESTERASE-RELATED"/>
    <property type="match status" value="1"/>
</dbReference>
<dbReference type="GO" id="GO:0016787">
    <property type="term" value="F:hydrolase activity"/>
    <property type="evidence" value="ECO:0007669"/>
    <property type="project" value="UniProtKB-KW"/>
</dbReference>
<dbReference type="Gene3D" id="3.40.50.1820">
    <property type="entry name" value="alpha/beta hydrolase"/>
    <property type="match status" value="1"/>
</dbReference>
<proteinExistence type="inferred from homology"/>
<gene>
    <name evidence="3" type="ORF">KB449_21350</name>
</gene>
<protein>
    <submittedName>
        <fullName evidence="3">Alpha/beta hydrolase</fullName>
    </submittedName>
</protein>
<comment type="caution">
    <text evidence="3">The sequence shown here is derived from an EMBL/GenBank/DDBJ whole genome shotgun (WGS) entry which is preliminary data.</text>
</comment>
<sequence>MDKRDILRRNHVTVRGEGDKVIVFAHGFGCDQSMWRFVAPAFEKHWKIVLFDFVGSGNSDKSTYDPVRYSELTGYATDVLEICEALEIRNIVYVGHSVAASIGILAAVQSPALFERLVLIGPSPRYINDLPDYIGGFEREDIEGLLGLMESNYAQWSNYLAPIVMGNPDRPALAEELEESFCKLDPEIAGIFARATFLSDHRDVLPKVKTPTLIMQCTEDLIAPLEVGAYMHQQIRGSSFRMMEATGHCPHVSHPDETVDLISEYLLEAHSGIDKVAEA</sequence>
<dbReference type="PRINTS" id="PR00111">
    <property type="entry name" value="ABHYDROLASE"/>
</dbReference>
<evidence type="ECO:0000256" key="1">
    <source>
        <dbReference type="ARBA" id="ARBA00008645"/>
    </source>
</evidence>
<evidence type="ECO:0000313" key="3">
    <source>
        <dbReference type="EMBL" id="MDI4647529.1"/>
    </source>
</evidence>
<dbReference type="InterPro" id="IPR029058">
    <property type="entry name" value="AB_hydrolase_fold"/>
</dbReference>
<feature type="domain" description="AB hydrolase-1" evidence="2">
    <location>
        <begin position="22"/>
        <end position="260"/>
    </location>
</feature>
<dbReference type="SUPFAM" id="SSF53474">
    <property type="entry name" value="alpha/beta-Hydrolases"/>
    <property type="match status" value="1"/>
</dbReference>
<dbReference type="EMBL" id="JAGRPV010000001">
    <property type="protein sequence ID" value="MDI4647529.1"/>
    <property type="molecule type" value="Genomic_DNA"/>
</dbReference>
<evidence type="ECO:0000313" key="4">
    <source>
        <dbReference type="Proteomes" id="UP001161691"/>
    </source>
</evidence>
<dbReference type="Pfam" id="PF12697">
    <property type="entry name" value="Abhydrolase_6"/>
    <property type="match status" value="1"/>
</dbReference>
<dbReference type="InterPro" id="IPR000073">
    <property type="entry name" value="AB_hydrolase_1"/>
</dbReference>
<name>A0ABT6TNN4_9BACL</name>
<organism evidence="3 4">
    <name type="scientific">Cohnella hashimotonis</name>
    <dbReference type="NCBI Taxonomy" id="2826895"/>
    <lineage>
        <taxon>Bacteria</taxon>
        <taxon>Bacillati</taxon>
        <taxon>Bacillota</taxon>
        <taxon>Bacilli</taxon>
        <taxon>Bacillales</taxon>
        <taxon>Paenibacillaceae</taxon>
        <taxon>Cohnella</taxon>
    </lineage>
</organism>